<accession>A0A1S1YYS7</accession>
<dbReference type="OrthoDB" id="862563at2"/>
<dbReference type="InterPro" id="IPR013783">
    <property type="entry name" value="Ig-like_fold"/>
</dbReference>
<comment type="caution">
    <text evidence="2">The sequence shown here is derived from an EMBL/GenBank/DDBJ whole genome shotgun (WGS) entry which is preliminary data.</text>
</comment>
<dbReference type="AlphaFoldDB" id="A0A1S1YYS7"/>
<sequence length="1107" mass="124372">MSRLLYSILTYCLLFFTIGWVNKISAQTRSQFGPDELLKSSQAEKRDGVYEFDGHLIFNQGSPYDQKRLTIRSNQIVTICGDLIINTDIQLMNEGTLIISGSLKIDNVKTTHVDPRKFINSGFLIIGGDLLGRDEITALSSSNPIQGNSHTLHSGYMLVNGEIKDHDPLTSSGIIWTTKVNSPHYGTYAGVKYILGEGDIQSNILKILQMKHLVHHFERLKDKDCINDQSLAEMDVKLNKLDVEASYRSTSNQNLIKKYHFYNYSDINLKTTIRWNPNYNFNATIKNYTIQVSKDTSTFTTISEVIPSRDKSKFIVTDENVGGDRLLQKYYKLVVVKQDDTVEEIYLKGSSTRLHYFKGKLGPDVIELTDFVVAPNGQPYSVFIAKPANGVVKMQTGGNSIVNFDVYPNEMVIICGDLVVDNDGVNLNIYEGGILGVTKDFMFTQKPSFYTNGAYAFSNKGVIMVGNNYMDLSNPTQDLMGKLQKQIGLMVVGNDFTTAKGKFDDGVWVNSYYKSHGGIKQGVFQQSSFIEKEFAIPRNATKKNRELLTMALFTYESKIKSNEKCQGSDFHLISDKIKAGEQTRGTFVEHIYPIDLVTRAGNLGVHENKNFELLGSQNLSSTNLHQKFLHVGQDTTLTICGDLILDGNFYLSNYGNLIITGDLIIDNLNPYSQTKFKVLNLGSIIVGGDYKGVEVMTESYPGFVNNDSGRSFILGKVYKHSKTNNQWLEEVGDDSNIFQINALGDIANFNKENELEQAIQAYEKMATQCSGVSNTRIQTIDNILINTIGVHNTKPKALYDDHQKQVKVDFTMSNSHKMKYFYILRRTTDDTTKYVIKSILSRKKTNTATEIYNFADTPPSPKPDSVQYVVIGTRHLPNVGQSSNHRSTQVSSTSSSDVVTILAQNNRRMFVSENSNWECITCVSLPITLSNFSVTVNNNEVDLVWVDQQEINASHFIIERSTDGKKYEAISDKIEAAGNSNTELSYSFTDENPPKMATLYYRLVEVDFDGKSQQWVRTVHLSEVDERNIRIYPVPADTELHIEFTHQDAEEITLVLINAETGQKSVLHGSANYDKMSYNVSAVAAGIYVAEIYHEGQLVHNQKIVIK</sequence>
<evidence type="ECO:0000313" key="2">
    <source>
        <dbReference type="EMBL" id="OHX66166.1"/>
    </source>
</evidence>
<dbReference type="Pfam" id="PF18962">
    <property type="entry name" value="Por_Secre_tail"/>
    <property type="match status" value="1"/>
</dbReference>
<protein>
    <recommendedName>
        <fullName evidence="1">Secretion system C-terminal sorting domain-containing protein</fullName>
    </recommendedName>
</protein>
<gene>
    <name evidence="2" type="ORF">NH26_07280</name>
</gene>
<name>A0A1S1YYS7_FLAPC</name>
<dbReference type="STRING" id="915059.NH26_07280"/>
<dbReference type="Gene3D" id="2.60.40.10">
    <property type="entry name" value="Immunoglobulins"/>
    <property type="match status" value="1"/>
</dbReference>
<feature type="domain" description="Secretion system C-terminal sorting" evidence="1">
    <location>
        <begin position="1031"/>
        <end position="1106"/>
    </location>
</feature>
<dbReference type="Proteomes" id="UP000179797">
    <property type="component" value="Unassembled WGS sequence"/>
</dbReference>
<dbReference type="RefSeq" id="WP_139262922.1">
    <property type="nucleotide sequence ID" value="NZ_JRYR02000001.1"/>
</dbReference>
<evidence type="ECO:0000313" key="3">
    <source>
        <dbReference type="Proteomes" id="UP000179797"/>
    </source>
</evidence>
<proteinExistence type="predicted"/>
<dbReference type="EMBL" id="JRYR02000001">
    <property type="protein sequence ID" value="OHX66166.1"/>
    <property type="molecule type" value="Genomic_DNA"/>
</dbReference>
<reference evidence="2 3" key="1">
    <citation type="journal article" date="2012" name="Int. J. Syst. Evol. Microbiol.">
        <title>Flammeovirga pacifica sp. nov., isolated from deep-sea sediment.</title>
        <authorList>
            <person name="Xu H."/>
            <person name="Fu Y."/>
            <person name="Yang N."/>
            <person name="Ding Z."/>
            <person name="Lai Q."/>
            <person name="Zeng R."/>
        </authorList>
    </citation>
    <scope>NUCLEOTIDE SEQUENCE [LARGE SCALE GENOMIC DNA]</scope>
    <source>
        <strain evidence="3">DSM 24597 / LMG 26175 / WPAGA1</strain>
    </source>
</reference>
<dbReference type="InterPro" id="IPR026444">
    <property type="entry name" value="Secre_tail"/>
</dbReference>
<keyword evidence="3" id="KW-1185">Reference proteome</keyword>
<evidence type="ECO:0000259" key="1">
    <source>
        <dbReference type="Pfam" id="PF18962"/>
    </source>
</evidence>
<organism evidence="2 3">
    <name type="scientific">Flammeovirga pacifica</name>
    <dbReference type="NCBI Taxonomy" id="915059"/>
    <lineage>
        <taxon>Bacteria</taxon>
        <taxon>Pseudomonadati</taxon>
        <taxon>Bacteroidota</taxon>
        <taxon>Cytophagia</taxon>
        <taxon>Cytophagales</taxon>
        <taxon>Flammeovirgaceae</taxon>
        <taxon>Flammeovirga</taxon>
    </lineage>
</organism>